<dbReference type="CDD" id="cd06464">
    <property type="entry name" value="ACD_sHsps-like"/>
    <property type="match status" value="1"/>
</dbReference>
<protein>
    <recommendedName>
        <fullName evidence="3">SHSP domain-containing protein</fullName>
    </recommendedName>
</protein>
<accession>A0A2M6Z4D2</accession>
<comment type="caution">
    <text evidence="4">The sequence shown here is derived from an EMBL/GenBank/DDBJ whole genome shotgun (WGS) entry which is preliminary data.</text>
</comment>
<evidence type="ECO:0000313" key="5">
    <source>
        <dbReference type="Proteomes" id="UP000228777"/>
    </source>
</evidence>
<evidence type="ECO:0000313" key="4">
    <source>
        <dbReference type="EMBL" id="PIU47274.1"/>
    </source>
</evidence>
<dbReference type="EMBL" id="PEWP01000006">
    <property type="protein sequence ID" value="PIU47274.1"/>
    <property type="molecule type" value="Genomic_DNA"/>
</dbReference>
<dbReference type="InterPro" id="IPR008978">
    <property type="entry name" value="HSP20-like_chaperone"/>
</dbReference>
<dbReference type="Proteomes" id="UP000228777">
    <property type="component" value="Unassembled WGS sequence"/>
</dbReference>
<evidence type="ECO:0000256" key="1">
    <source>
        <dbReference type="PROSITE-ProRule" id="PRU00285"/>
    </source>
</evidence>
<evidence type="ECO:0000256" key="2">
    <source>
        <dbReference type="RuleBase" id="RU003616"/>
    </source>
</evidence>
<comment type="similarity">
    <text evidence="1 2">Belongs to the small heat shock protein (HSP20) family.</text>
</comment>
<sequence length="117" mass="13562">MEIENSKIGQLVIDVYQTKSYFVVQIPIAGVEEKDLEVKVENKILFIKGKREESEEEKKEEKDYLKKECYWGPFSAEISLPEDANNSQIKASFKKGVLLIKIPRIKKEPEKKVTIET</sequence>
<dbReference type="InterPro" id="IPR002068">
    <property type="entry name" value="A-crystallin/Hsp20_dom"/>
</dbReference>
<organism evidence="4 5">
    <name type="scientific">bacterium (Candidatus Gribaldobacteria) CG07_land_8_20_14_0_80_33_18</name>
    <dbReference type="NCBI Taxonomy" id="2014272"/>
    <lineage>
        <taxon>Bacteria</taxon>
        <taxon>Candidatus Gribaldobacteria</taxon>
    </lineage>
</organism>
<dbReference type="Pfam" id="PF00011">
    <property type="entry name" value="HSP20"/>
    <property type="match status" value="1"/>
</dbReference>
<proteinExistence type="inferred from homology"/>
<gene>
    <name evidence="4" type="ORF">COS93_00205</name>
</gene>
<dbReference type="InterPro" id="IPR031107">
    <property type="entry name" value="Small_HSP"/>
</dbReference>
<evidence type="ECO:0000259" key="3">
    <source>
        <dbReference type="PROSITE" id="PS01031"/>
    </source>
</evidence>
<dbReference type="AlphaFoldDB" id="A0A2M6Z4D2"/>
<dbReference type="PANTHER" id="PTHR11527">
    <property type="entry name" value="HEAT-SHOCK PROTEIN 20 FAMILY MEMBER"/>
    <property type="match status" value="1"/>
</dbReference>
<feature type="domain" description="SHSP" evidence="3">
    <location>
        <begin position="3"/>
        <end position="117"/>
    </location>
</feature>
<dbReference type="PROSITE" id="PS01031">
    <property type="entry name" value="SHSP"/>
    <property type="match status" value="1"/>
</dbReference>
<name>A0A2M6Z4D2_9BACT</name>
<reference evidence="5" key="1">
    <citation type="submission" date="2017-09" db="EMBL/GenBank/DDBJ databases">
        <title>Depth-based differentiation of microbial function through sediment-hosted aquifers and enrichment of novel symbionts in the deep terrestrial subsurface.</title>
        <authorList>
            <person name="Probst A.J."/>
            <person name="Ladd B."/>
            <person name="Jarett J.K."/>
            <person name="Geller-Mcgrath D.E."/>
            <person name="Sieber C.M.K."/>
            <person name="Emerson J.B."/>
            <person name="Anantharaman K."/>
            <person name="Thomas B.C."/>
            <person name="Malmstrom R."/>
            <person name="Stieglmeier M."/>
            <person name="Klingl A."/>
            <person name="Woyke T."/>
            <person name="Ryan C.M."/>
            <person name="Banfield J.F."/>
        </authorList>
    </citation>
    <scope>NUCLEOTIDE SEQUENCE [LARGE SCALE GENOMIC DNA]</scope>
</reference>
<dbReference type="Gene3D" id="2.60.40.790">
    <property type="match status" value="1"/>
</dbReference>
<dbReference type="SUPFAM" id="SSF49764">
    <property type="entry name" value="HSP20-like chaperones"/>
    <property type="match status" value="1"/>
</dbReference>